<accession>A0A553PBU1</accession>
<organism evidence="11 12">
    <name type="scientific">Tigriopus californicus</name>
    <name type="common">Marine copepod</name>
    <dbReference type="NCBI Taxonomy" id="6832"/>
    <lineage>
        <taxon>Eukaryota</taxon>
        <taxon>Metazoa</taxon>
        <taxon>Ecdysozoa</taxon>
        <taxon>Arthropoda</taxon>
        <taxon>Crustacea</taxon>
        <taxon>Multicrustacea</taxon>
        <taxon>Hexanauplia</taxon>
        <taxon>Copepoda</taxon>
        <taxon>Harpacticoida</taxon>
        <taxon>Harpacticidae</taxon>
        <taxon>Tigriopus</taxon>
    </lineage>
</organism>
<dbReference type="OrthoDB" id="191371at2759"/>
<feature type="domain" description="Neutral/alkaline non-lysosomal ceramidase C-terminal" evidence="10">
    <location>
        <begin position="547"/>
        <end position="705"/>
    </location>
</feature>
<evidence type="ECO:0000256" key="2">
    <source>
        <dbReference type="ARBA" id="ARBA00011891"/>
    </source>
</evidence>
<dbReference type="GO" id="GO:0046514">
    <property type="term" value="P:ceramide catabolic process"/>
    <property type="evidence" value="ECO:0007669"/>
    <property type="project" value="InterPro"/>
</dbReference>
<evidence type="ECO:0000256" key="1">
    <source>
        <dbReference type="ARBA" id="ARBA00009835"/>
    </source>
</evidence>
<dbReference type="InterPro" id="IPR038445">
    <property type="entry name" value="NCDase_C_sf"/>
</dbReference>
<feature type="signal peptide" evidence="8">
    <location>
        <begin position="1"/>
        <end position="35"/>
    </location>
</feature>
<dbReference type="STRING" id="6832.A0A553PBU1"/>
<proteinExistence type="inferred from homology"/>
<dbReference type="PROSITE" id="PS51257">
    <property type="entry name" value="PROKAR_LIPOPROTEIN"/>
    <property type="match status" value="1"/>
</dbReference>
<comment type="cofactor">
    <cofactor evidence="6">
        <name>Zn(2+)</name>
        <dbReference type="ChEBI" id="CHEBI:29105"/>
    </cofactor>
    <text evidence="6">Binds 1 zinc ion per subunit.</text>
</comment>
<evidence type="ECO:0000256" key="8">
    <source>
        <dbReference type="SAM" id="SignalP"/>
    </source>
</evidence>
<dbReference type="Proteomes" id="UP000318571">
    <property type="component" value="Chromosome 2"/>
</dbReference>
<keyword evidence="8" id="KW-0732">Signal</keyword>
<name>A0A553PBU1_TIGCA</name>
<feature type="active site" description="Nucleophile" evidence="5">
    <location>
        <position position="289"/>
    </location>
</feature>
<feature type="binding site" evidence="6">
    <location>
        <position position="513"/>
    </location>
    <ligand>
        <name>Zn(2+)</name>
        <dbReference type="ChEBI" id="CHEBI:29105"/>
    </ligand>
</feature>
<dbReference type="GO" id="GO:0016020">
    <property type="term" value="C:membrane"/>
    <property type="evidence" value="ECO:0007669"/>
    <property type="project" value="GOC"/>
</dbReference>
<feature type="binding site" evidence="6">
    <location>
        <position position="127"/>
    </location>
    <ligand>
        <name>Zn(2+)</name>
        <dbReference type="ChEBI" id="CHEBI:29105"/>
    </ligand>
</feature>
<dbReference type="PANTHER" id="PTHR12670:SF1">
    <property type="entry name" value="NEUTRAL CERAMIDASE"/>
    <property type="match status" value="1"/>
</dbReference>
<dbReference type="GO" id="GO:0046512">
    <property type="term" value="P:sphingosine biosynthetic process"/>
    <property type="evidence" value="ECO:0007669"/>
    <property type="project" value="TreeGrafter"/>
</dbReference>
<dbReference type="InterPro" id="IPR031331">
    <property type="entry name" value="NEUT/ALK_ceramidase_C"/>
</dbReference>
<dbReference type="Gene3D" id="2.60.40.2300">
    <property type="entry name" value="Neutral/alkaline non-lysosomal ceramidase, C-terminal domain"/>
    <property type="match status" value="1"/>
</dbReference>
<keyword evidence="6" id="KW-0479">Metal-binding</keyword>
<feature type="binding site" evidence="6">
    <location>
        <position position="473"/>
    </location>
    <ligand>
        <name>Zn(2+)</name>
        <dbReference type="ChEBI" id="CHEBI:29105"/>
    </ligand>
</feature>
<keyword evidence="7" id="KW-0443">Lipid metabolism</keyword>
<keyword evidence="7" id="KW-0746">Sphingolipid metabolism</keyword>
<dbReference type="GO" id="GO:0017040">
    <property type="term" value="F:N-acylsphingosine amidohydrolase activity"/>
    <property type="evidence" value="ECO:0007669"/>
    <property type="project" value="UniProtKB-UniRule"/>
</dbReference>
<dbReference type="InterPro" id="IPR031329">
    <property type="entry name" value="NEUT/ALK_ceramidase_N"/>
</dbReference>
<evidence type="ECO:0000256" key="3">
    <source>
        <dbReference type="ARBA" id="ARBA00019235"/>
    </source>
</evidence>
<keyword evidence="6" id="KW-0862">Zinc</keyword>
<reference evidence="11 12" key="1">
    <citation type="journal article" date="2018" name="Nat. Ecol. Evol.">
        <title>Genomic signatures of mitonuclear coevolution across populations of Tigriopus californicus.</title>
        <authorList>
            <person name="Barreto F.S."/>
            <person name="Watson E.T."/>
            <person name="Lima T.G."/>
            <person name="Willett C.S."/>
            <person name="Edmands S."/>
            <person name="Li W."/>
            <person name="Burton R.S."/>
        </authorList>
    </citation>
    <scope>NUCLEOTIDE SEQUENCE [LARGE SCALE GENOMIC DNA]</scope>
    <source>
        <strain evidence="11 12">San Diego</strain>
    </source>
</reference>
<comment type="catalytic activity">
    <reaction evidence="7">
        <text>an N-acylsphing-4-enine + H2O = sphing-4-enine + a fatty acid</text>
        <dbReference type="Rhea" id="RHEA:20856"/>
        <dbReference type="ChEBI" id="CHEBI:15377"/>
        <dbReference type="ChEBI" id="CHEBI:28868"/>
        <dbReference type="ChEBI" id="CHEBI:52639"/>
        <dbReference type="ChEBI" id="CHEBI:57756"/>
        <dbReference type="EC" id="3.5.1.23"/>
    </reaction>
</comment>
<dbReference type="OMA" id="WTQVRSD"/>
<evidence type="ECO:0000256" key="5">
    <source>
        <dbReference type="PIRSR" id="PIRSR606823-1"/>
    </source>
</evidence>
<dbReference type="PANTHER" id="PTHR12670">
    <property type="entry name" value="CERAMIDASE"/>
    <property type="match status" value="1"/>
</dbReference>
<gene>
    <name evidence="11" type="ORF">TCAL_08531</name>
</gene>
<dbReference type="GO" id="GO:0005576">
    <property type="term" value="C:extracellular region"/>
    <property type="evidence" value="ECO:0007669"/>
    <property type="project" value="TreeGrafter"/>
</dbReference>
<feature type="binding site" evidence="6">
    <location>
        <position position="237"/>
    </location>
    <ligand>
        <name>Zn(2+)</name>
        <dbReference type="ChEBI" id="CHEBI:29105"/>
    </ligand>
</feature>
<sequence>MYKTCRALTVFDEKAGKMFLSVLCIFVLSLAGCQAQWNVGIGIADTTGPASEIGMMGFAKAGQNTAGIHTRLFSRAYIFDDGVKRGVFVSVDMGMMGQLLKLELVEKLQEEFGDVYNHENVVVSGTHTHSGPAGYLQFVIFDVTCLGFYEQGYQVLLDGILESIRRAHGNMKPARVFYVQDELHEANINRSPTSYLVNPEAERALYDYDTDHLFTQLNIVDATTDEPLGLINWFAVHPVSMNNSNHMISGDNKGAASQFMEREINGKDTLIGQGSFVAAFAATNLGDTSPNLNGPKCRDTGLPCDTEHSTCDGRNWECIAMGPGEDMFESTYMIADRQYQKARELLANRDFELTGAVNFVHQWIDMSKQEVSLENGETATTCPAAMGYAFAAGCTDGPGAFNFMQGTNESNAFWDIVSGILKDPSPEQEACHAPKPILLDTGEITFPYRWHPDIVDTQMMQLGDLIIGAMPGEFTTMAGRRMRNTIYNAAVDNGASSDTKVVLAGLCNVYTHYITTFEEYQRQRYEAASTIFGPHTLRAYQQQYGALTASLVTNEAVPQLEPPPNLHEDQISLIPGVEDQYPTNGLTFGDCTLQPESEASAGDTVKVRFVSGSLRSDLKVGGTYLRVEREQDGQWITVHTDADWETRLYWESDDPINGGNSVEIWWQIPSDVQTGVYRITFESAFKDPEDAIVKPFAGQSNEFNVA</sequence>
<evidence type="ECO:0000313" key="11">
    <source>
        <dbReference type="EMBL" id="TRY75150.1"/>
    </source>
</evidence>
<protein>
    <recommendedName>
        <fullName evidence="3 7">Neutral ceramidase</fullName>
        <ecNumber evidence="2 7">3.5.1.23</ecNumber>
    </recommendedName>
</protein>
<dbReference type="Pfam" id="PF17048">
    <property type="entry name" value="Ceramidse_alk_C"/>
    <property type="match status" value="1"/>
</dbReference>
<dbReference type="GO" id="GO:0042759">
    <property type="term" value="P:long-chain fatty acid biosynthetic process"/>
    <property type="evidence" value="ECO:0007669"/>
    <property type="project" value="TreeGrafter"/>
</dbReference>
<dbReference type="AlphaFoldDB" id="A0A553PBU1"/>
<dbReference type="EMBL" id="VCGU01000005">
    <property type="protein sequence ID" value="TRY75150.1"/>
    <property type="molecule type" value="Genomic_DNA"/>
</dbReference>
<comment type="similarity">
    <text evidence="1 7">Belongs to the neutral ceramidase family.</text>
</comment>
<evidence type="ECO:0000256" key="6">
    <source>
        <dbReference type="PIRSR" id="PIRSR606823-2"/>
    </source>
</evidence>
<evidence type="ECO:0000259" key="10">
    <source>
        <dbReference type="Pfam" id="PF17048"/>
    </source>
</evidence>
<dbReference type="InterPro" id="IPR006823">
    <property type="entry name" value="Ceramidase_alk"/>
</dbReference>
<feature type="domain" description="Neutral/alkaline non-lysosomal ceramidase N-terminal" evidence="9">
    <location>
        <begin position="38"/>
        <end position="542"/>
    </location>
</feature>
<dbReference type="GO" id="GO:0046872">
    <property type="term" value="F:metal ion binding"/>
    <property type="evidence" value="ECO:0007669"/>
    <property type="project" value="UniProtKB-KW"/>
</dbReference>
<feature type="chain" id="PRO_5022221202" description="Neutral ceramidase" evidence="8">
    <location>
        <begin position="36"/>
        <end position="706"/>
    </location>
</feature>
<keyword evidence="12" id="KW-1185">Reference proteome</keyword>
<comment type="caution">
    <text evidence="11">The sequence shown here is derived from an EMBL/GenBank/DDBJ whole genome shotgun (WGS) entry which is preliminary data.</text>
</comment>
<dbReference type="Pfam" id="PF04734">
    <property type="entry name" value="Ceramidase_alk"/>
    <property type="match status" value="1"/>
</dbReference>
<evidence type="ECO:0000256" key="7">
    <source>
        <dbReference type="RuleBase" id="RU366019"/>
    </source>
</evidence>
<dbReference type="EC" id="3.5.1.23" evidence="2 7"/>
<evidence type="ECO:0000259" key="9">
    <source>
        <dbReference type="Pfam" id="PF04734"/>
    </source>
</evidence>
<evidence type="ECO:0000256" key="4">
    <source>
        <dbReference type="ARBA" id="ARBA00022801"/>
    </source>
</evidence>
<evidence type="ECO:0000313" key="12">
    <source>
        <dbReference type="Proteomes" id="UP000318571"/>
    </source>
</evidence>
<keyword evidence="4 7" id="KW-0378">Hydrolase</keyword>